<evidence type="ECO:0000313" key="1">
    <source>
        <dbReference type="EMBL" id="TWU44265.1"/>
    </source>
</evidence>
<reference evidence="1 2" key="1">
    <citation type="submission" date="2019-02" db="EMBL/GenBank/DDBJ databases">
        <title>Deep-cultivation of Planctomycetes and their phenomic and genomic characterization uncovers novel biology.</title>
        <authorList>
            <person name="Wiegand S."/>
            <person name="Jogler M."/>
            <person name="Boedeker C."/>
            <person name="Pinto D."/>
            <person name="Vollmers J."/>
            <person name="Rivas-Marin E."/>
            <person name="Kohn T."/>
            <person name="Peeters S.H."/>
            <person name="Heuer A."/>
            <person name="Rast P."/>
            <person name="Oberbeckmann S."/>
            <person name="Bunk B."/>
            <person name="Jeske O."/>
            <person name="Meyerdierks A."/>
            <person name="Storesund J.E."/>
            <person name="Kallscheuer N."/>
            <person name="Luecker S."/>
            <person name="Lage O.M."/>
            <person name="Pohl T."/>
            <person name="Merkel B.J."/>
            <person name="Hornburger P."/>
            <person name="Mueller R.-W."/>
            <person name="Bruemmer F."/>
            <person name="Labrenz M."/>
            <person name="Spormann A.M."/>
            <person name="Op Den Camp H."/>
            <person name="Overmann J."/>
            <person name="Amann R."/>
            <person name="Jetten M.S.M."/>
            <person name="Mascher T."/>
            <person name="Medema M.H."/>
            <person name="Devos D.P."/>
            <person name="Kaster A.-K."/>
            <person name="Ovreas L."/>
            <person name="Rohde M."/>
            <person name="Galperin M.Y."/>
            <person name="Jogler C."/>
        </authorList>
    </citation>
    <scope>NUCLEOTIDE SEQUENCE [LARGE SCALE GENOMIC DNA]</scope>
    <source>
        <strain evidence="1 2">Q31b</strain>
    </source>
</reference>
<comment type="caution">
    <text evidence="1">The sequence shown here is derived from an EMBL/GenBank/DDBJ whole genome shotgun (WGS) entry which is preliminary data.</text>
</comment>
<evidence type="ECO:0000313" key="2">
    <source>
        <dbReference type="Proteomes" id="UP000315471"/>
    </source>
</evidence>
<protein>
    <submittedName>
        <fullName evidence="1">Uncharacterized protein</fullName>
    </submittedName>
</protein>
<name>A0A5C6E6M7_9BACT</name>
<dbReference type="Proteomes" id="UP000315471">
    <property type="component" value="Unassembled WGS sequence"/>
</dbReference>
<accession>A0A5C6E6M7</accession>
<dbReference type="EMBL" id="SJPY01000002">
    <property type="protein sequence ID" value="TWU44265.1"/>
    <property type="molecule type" value="Genomic_DNA"/>
</dbReference>
<proteinExistence type="predicted"/>
<sequence>MGATAGESNITSAVKVHSVNDFRGYQRAWNDAGHATEFFMDHVPFWLMEANNDLVSAGWCLACPGKACVIYLP</sequence>
<dbReference type="AlphaFoldDB" id="A0A5C6E6M7"/>
<organism evidence="1 2">
    <name type="scientific">Novipirellula aureliae</name>
    <dbReference type="NCBI Taxonomy" id="2527966"/>
    <lineage>
        <taxon>Bacteria</taxon>
        <taxon>Pseudomonadati</taxon>
        <taxon>Planctomycetota</taxon>
        <taxon>Planctomycetia</taxon>
        <taxon>Pirellulales</taxon>
        <taxon>Pirellulaceae</taxon>
        <taxon>Novipirellula</taxon>
    </lineage>
</organism>
<keyword evidence="2" id="KW-1185">Reference proteome</keyword>
<gene>
    <name evidence="1" type="ORF">Q31b_18010</name>
</gene>